<proteinExistence type="predicted"/>
<name>A0AA43M8M8_9BURK</name>
<dbReference type="RefSeq" id="WP_280756749.1">
    <property type="nucleotide sequence ID" value="NZ_JARXXW010000004.1"/>
</dbReference>
<dbReference type="AlphaFoldDB" id="A0AA43M8M8"/>
<sequence>MTNLLDPSILFFIFGIFAGLVKSNLEIPQPISRFLSLYLLMALGLKGGFALNKSGFTPEIALSLGLAITLAILIPLLGYNLLKHKLDKLDAAAIAATYGSISAVTFITTTQVLDQNGISYGGHMAAAMALMESPAIIIAILLANHIRQKNLDSKTSNTSLGKVLHESFTDGGQLLLLGSLVVGLISGDAGHKVMAPFSIDLFKGLLAFFLLDMGLVAAKSISELKGKPPITLAYAFIAPPVHALIALSLCHLFHVPLGDTILLMILEASASYIAVPAVLRHAMPEVNPALYMGMSLGITFPLNIILGIPIYSAIANYFA</sequence>
<organism evidence="2 3">
    <name type="scientific">Polynucleobacter sphagniphilus</name>
    <dbReference type="NCBI Taxonomy" id="1743169"/>
    <lineage>
        <taxon>Bacteria</taxon>
        <taxon>Pseudomonadati</taxon>
        <taxon>Pseudomonadota</taxon>
        <taxon>Betaproteobacteria</taxon>
        <taxon>Burkholderiales</taxon>
        <taxon>Burkholderiaceae</taxon>
        <taxon>Polynucleobacter</taxon>
    </lineage>
</organism>
<gene>
    <name evidence="2" type="ORF">M2127_001319</name>
</gene>
<feature type="transmembrane region" description="Helical" evidence="1">
    <location>
        <begin position="60"/>
        <end position="79"/>
    </location>
</feature>
<reference evidence="2" key="1">
    <citation type="submission" date="2023-04" db="EMBL/GenBank/DDBJ databases">
        <title>Genome Encyclopedia of Bacteria and Archaea VI: Functional Genomics of Type Strains.</title>
        <authorList>
            <person name="Whitman W."/>
        </authorList>
    </citation>
    <scope>NUCLEOTIDE SEQUENCE</scope>
    <source>
        <strain evidence="2">Enz.4-51</strain>
    </source>
</reference>
<feature type="transmembrane region" description="Helical" evidence="1">
    <location>
        <begin position="6"/>
        <end position="25"/>
    </location>
</feature>
<dbReference type="Pfam" id="PF05982">
    <property type="entry name" value="Sbt_1"/>
    <property type="match status" value="1"/>
</dbReference>
<comment type="caution">
    <text evidence="2">The sequence shown here is derived from an EMBL/GenBank/DDBJ whole genome shotgun (WGS) entry which is preliminary data.</text>
</comment>
<dbReference type="InterPro" id="IPR010293">
    <property type="entry name" value="Sbt_1"/>
</dbReference>
<keyword evidence="1" id="KW-1133">Transmembrane helix</keyword>
<feature type="transmembrane region" description="Helical" evidence="1">
    <location>
        <begin position="291"/>
        <end position="314"/>
    </location>
</feature>
<keyword evidence="1" id="KW-0812">Transmembrane</keyword>
<evidence type="ECO:0000313" key="2">
    <source>
        <dbReference type="EMBL" id="MDH6504015.1"/>
    </source>
</evidence>
<accession>A0AA43M8M8</accession>
<feature type="transmembrane region" description="Helical" evidence="1">
    <location>
        <begin position="230"/>
        <end position="254"/>
    </location>
</feature>
<evidence type="ECO:0008006" key="4">
    <source>
        <dbReference type="Google" id="ProtNLM"/>
    </source>
</evidence>
<dbReference type="PANTHER" id="PTHR40400:SF1">
    <property type="entry name" value="SLR1512 PROTEIN"/>
    <property type="match status" value="1"/>
</dbReference>
<feature type="transmembrane region" description="Helical" evidence="1">
    <location>
        <begin position="37"/>
        <end position="54"/>
    </location>
</feature>
<feature type="transmembrane region" description="Helical" evidence="1">
    <location>
        <begin position="197"/>
        <end position="218"/>
    </location>
</feature>
<feature type="transmembrane region" description="Helical" evidence="1">
    <location>
        <begin position="125"/>
        <end position="146"/>
    </location>
</feature>
<keyword evidence="3" id="KW-1185">Reference proteome</keyword>
<protein>
    <recommendedName>
        <fullName evidence="4">Sodium-dependent bicarbonate transport family permease</fullName>
    </recommendedName>
</protein>
<dbReference type="EMBL" id="JARXYA010000005">
    <property type="protein sequence ID" value="MDH6504015.1"/>
    <property type="molecule type" value="Genomic_DNA"/>
</dbReference>
<evidence type="ECO:0000256" key="1">
    <source>
        <dbReference type="SAM" id="Phobius"/>
    </source>
</evidence>
<evidence type="ECO:0000313" key="3">
    <source>
        <dbReference type="Proteomes" id="UP001161160"/>
    </source>
</evidence>
<dbReference type="PANTHER" id="PTHR40400">
    <property type="entry name" value="SLR1512 PROTEIN"/>
    <property type="match status" value="1"/>
</dbReference>
<feature type="transmembrane region" description="Helical" evidence="1">
    <location>
        <begin position="91"/>
        <end position="113"/>
    </location>
</feature>
<keyword evidence="1" id="KW-0472">Membrane</keyword>
<feature type="transmembrane region" description="Helical" evidence="1">
    <location>
        <begin position="260"/>
        <end position="279"/>
    </location>
</feature>
<dbReference type="Proteomes" id="UP001161160">
    <property type="component" value="Unassembled WGS sequence"/>
</dbReference>